<dbReference type="Pfam" id="PF26292">
    <property type="entry name" value="PUA_elF2D"/>
    <property type="match status" value="1"/>
</dbReference>
<proteinExistence type="predicted"/>
<dbReference type="InterPro" id="IPR001950">
    <property type="entry name" value="SUI1"/>
</dbReference>
<feature type="domain" description="SUI1" evidence="2">
    <location>
        <begin position="566"/>
        <end position="644"/>
    </location>
</feature>
<dbReference type="SUPFAM" id="SSF55159">
    <property type="entry name" value="eIF1-like"/>
    <property type="match status" value="1"/>
</dbReference>
<evidence type="ECO:0000313" key="3">
    <source>
        <dbReference type="EMBL" id="KAL1306597.1"/>
    </source>
</evidence>
<dbReference type="Pfam" id="PF26291">
    <property type="entry name" value="SWIB_eIF2D"/>
    <property type="match status" value="1"/>
</dbReference>
<dbReference type="InterPro" id="IPR041366">
    <property type="entry name" value="Pre-PUA"/>
</dbReference>
<dbReference type="PANTHER" id="PTHR12217">
    <property type="entry name" value="EUKARYOTIC TRANSLATION INITIATION FACTOR 2D"/>
    <property type="match status" value="1"/>
</dbReference>
<dbReference type="Gene3D" id="3.10.400.20">
    <property type="match status" value="1"/>
</dbReference>
<dbReference type="Pfam" id="PF01253">
    <property type="entry name" value="SUI1"/>
    <property type="match status" value="1"/>
</dbReference>
<dbReference type="SUPFAM" id="SSF88697">
    <property type="entry name" value="PUA domain-like"/>
    <property type="match status" value="1"/>
</dbReference>
<gene>
    <name evidence="3" type="ORF">AAFC00_005281</name>
</gene>
<feature type="compositionally biased region" description="Low complexity" evidence="1">
    <location>
        <begin position="549"/>
        <end position="559"/>
    </location>
</feature>
<dbReference type="InterPro" id="IPR039757">
    <property type="entry name" value="EIF2D"/>
</dbReference>
<dbReference type="PROSITE" id="PS50296">
    <property type="entry name" value="SUI1"/>
    <property type="match status" value="1"/>
</dbReference>
<keyword evidence="4" id="KW-1185">Reference proteome</keyword>
<evidence type="ECO:0000259" key="2">
    <source>
        <dbReference type="PROSITE" id="PS50296"/>
    </source>
</evidence>
<dbReference type="Proteomes" id="UP001562354">
    <property type="component" value="Unassembled WGS sequence"/>
</dbReference>
<protein>
    <recommendedName>
        <fullName evidence="2">SUI1 domain-containing protein</fullName>
    </recommendedName>
</protein>
<dbReference type="InterPro" id="IPR057429">
    <property type="entry name" value="WH_eIF2D"/>
</dbReference>
<dbReference type="SUPFAM" id="SSF47592">
    <property type="entry name" value="SWIB/MDM2 domain"/>
    <property type="match status" value="1"/>
</dbReference>
<feature type="region of interest" description="Disordered" evidence="1">
    <location>
        <begin position="397"/>
        <end position="438"/>
    </location>
</feature>
<dbReference type="InterPro" id="IPR048248">
    <property type="entry name" value="PUA_eIF2d-like"/>
</dbReference>
<dbReference type="Gene3D" id="3.30.780.10">
    <property type="entry name" value="SUI1-like domain"/>
    <property type="match status" value="1"/>
</dbReference>
<dbReference type="InterPro" id="IPR036877">
    <property type="entry name" value="SUI1_dom_sf"/>
</dbReference>
<reference evidence="3 4" key="1">
    <citation type="submission" date="2024-07" db="EMBL/GenBank/DDBJ databases">
        <title>Draft sequence of the Neodothiora populina.</title>
        <authorList>
            <person name="Drown D.D."/>
            <person name="Schuette U.S."/>
            <person name="Buechlein A.B."/>
            <person name="Rusch D.R."/>
            <person name="Winton L.W."/>
            <person name="Adams G.A."/>
        </authorList>
    </citation>
    <scope>NUCLEOTIDE SEQUENCE [LARGE SCALE GENOMIC DNA]</scope>
    <source>
        <strain evidence="3 4">CPC 39397</strain>
    </source>
</reference>
<dbReference type="InterPro" id="IPR036885">
    <property type="entry name" value="SWIB_MDM2_dom_sf"/>
</dbReference>
<dbReference type="InterPro" id="IPR058886">
    <property type="entry name" value="SWIB_eIF2D"/>
</dbReference>
<evidence type="ECO:0000313" key="4">
    <source>
        <dbReference type="Proteomes" id="UP001562354"/>
    </source>
</evidence>
<dbReference type="GeneID" id="95978980"/>
<dbReference type="CDD" id="cd11608">
    <property type="entry name" value="eIF2D_C"/>
    <property type="match status" value="1"/>
</dbReference>
<dbReference type="EMBL" id="JBFMKM010000004">
    <property type="protein sequence ID" value="KAL1306597.1"/>
    <property type="molecule type" value="Genomic_DNA"/>
</dbReference>
<dbReference type="InterPro" id="IPR039759">
    <property type="entry name" value="eIF2D_SUI1"/>
</dbReference>
<feature type="region of interest" description="Disordered" evidence="1">
    <location>
        <begin position="545"/>
        <end position="565"/>
    </location>
</feature>
<feature type="compositionally biased region" description="Low complexity" evidence="1">
    <location>
        <begin position="412"/>
        <end position="434"/>
    </location>
</feature>
<dbReference type="Pfam" id="PF25304">
    <property type="entry name" value="WHD_eIF2D"/>
    <property type="match status" value="1"/>
</dbReference>
<comment type="caution">
    <text evidence="3">The sequence shown here is derived from an EMBL/GenBank/DDBJ whole genome shotgun (WGS) entry which is preliminary data.</text>
</comment>
<dbReference type="InterPro" id="IPR015947">
    <property type="entry name" value="PUA-like_sf"/>
</dbReference>
<dbReference type="Pfam" id="PF17832">
    <property type="entry name" value="Pre-PUA"/>
    <property type="match status" value="1"/>
</dbReference>
<dbReference type="CDD" id="cd21156">
    <property type="entry name" value="PUA_eIF2d-like"/>
    <property type="match status" value="1"/>
</dbReference>
<feature type="region of interest" description="Disordered" evidence="1">
    <location>
        <begin position="1"/>
        <end position="22"/>
    </location>
</feature>
<dbReference type="PANTHER" id="PTHR12217:SF4">
    <property type="entry name" value="EUKARYOTIC TRANSLATION INITIATION FACTOR 2D"/>
    <property type="match status" value="1"/>
</dbReference>
<sequence length="661" mass="71726">MFKKKPTVKPLAPLRSSDRRRTADQIIAEYDLRPSAGQDDSLSAEEQKAAATAQLSSLRNSLLPDNVQSARFTTTHGPDLKQVSGTVYVGIHPGEEQRVLWFKMEDCMYPTVYTLWRNPGIVPLLLTPGVVVKKLQGGADLMTPGLANGPPFPEKAKKGAVVAVASIESPSVPVVVGRCEIDVSALGEVYGSKGHAVQTVHWAGDEIWAYSTSGKAGQSTPDHIIGWWDEDDEDEALANRAAGATLDDKDGGGVALDEAPVSVKGTGEDIAADEESDTASQIPPLTTKEIDDAFRKAFLYGIHHHMTTNSKQPNYGIVFPLSQSHVMANFVQPFLPGYMPEQANQLQIKKTSYKNIRKFIKSLDKEKMIRSKERDGNETTIIDIDFDDKAIKDFKPYRLPRKDTSGASSSKAAAPDNSTTASAAATAATQGGADESLGQKLERKEFYKPRDRLLPLFPSTTTPSTLFTAAEIKSHITTYIESQSLVSTTNKRQIKLDAHLANAVFDGTSPLDKEVLAKGTVPRDALFDRVLAACAPHYAITRVSPKNDSFSSTTTTKPKPGSPPRIRITTETRSGNKTATRVSGLEAYHISAQPLADELRKACAGATSVEPLVGGNQKGKAPVMEIMVQGPQRDVVLKALERRGVRGQWVEVVDKTKKAKR</sequence>
<dbReference type="RefSeq" id="XP_069202869.1">
    <property type="nucleotide sequence ID" value="XM_069345040.1"/>
</dbReference>
<organism evidence="3 4">
    <name type="scientific">Neodothiora populina</name>
    <dbReference type="NCBI Taxonomy" id="2781224"/>
    <lineage>
        <taxon>Eukaryota</taxon>
        <taxon>Fungi</taxon>
        <taxon>Dikarya</taxon>
        <taxon>Ascomycota</taxon>
        <taxon>Pezizomycotina</taxon>
        <taxon>Dothideomycetes</taxon>
        <taxon>Dothideomycetidae</taxon>
        <taxon>Dothideales</taxon>
        <taxon>Dothioraceae</taxon>
        <taxon>Neodothiora</taxon>
    </lineage>
</organism>
<name>A0ABR3PKD7_9PEZI</name>
<accession>A0ABR3PKD7</accession>
<evidence type="ECO:0000256" key="1">
    <source>
        <dbReference type="SAM" id="MobiDB-lite"/>
    </source>
</evidence>